<keyword evidence="4 13" id="KW-0597">Phosphoprotein</keyword>
<feature type="domain" description="Response regulatory" evidence="17">
    <location>
        <begin position="738"/>
        <end position="856"/>
    </location>
</feature>
<evidence type="ECO:0000256" key="13">
    <source>
        <dbReference type="PROSITE-ProRule" id="PRU00169"/>
    </source>
</evidence>
<keyword evidence="7" id="KW-0547">Nucleotide-binding</keyword>
<keyword evidence="11" id="KW-0902">Two-component regulatory system</keyword>
<dbReference type="PRINTS" id="PR00344">
    <property type="entry name" value="BCTRLSENSOR"/>
</dbReference>
<evidence type="ECO:0000256" key="1">
    <source>
        <dbReference type="ARBA" id="ARBA00000085"/>
    </source>
</evidence>
<dbReference type="SMART" id="SM00065">
    <property type="entry name" value="GAF"/>
    <property type="match status" value="1"/>
</dbReference>
<sequence>MPPAQESQSFRDKFRRSNDMSSLSSVGSTEMNHSVVKLELSVSLSFSAEEMRDDPKTFKRWLFDYYREEIIHAARIQFTEEEEKQDVTFDLRNLEPPTVGVNLGPLQQHSVRSLNSFESDIDEGEIYFHKKRLDLLDKIAVVQSHFLKSDGPKIVYSCLMDGILELMQSEFGFIGETKYDEKGNMSLQTHATTTVGWEQETVQYFKQHPGVTFTNMDSLMGRVLTTKKALICNDVEFLQQLSLPGGHPAITSFLGIPLSVGGKIIGNICIANKRGTKAQYTEKDIEFLEPFAVTGCNLIQAYREVERNRLLIDTLEEKVNERTIKLATANRELETAKERVEQASRLQLQHFACMSHEIRTPLNCIIGLSSLLLESELDTAQRDSMQMIVNSGEVLLTVVNDVLDYSKLETGNVDIDIKKSSLQETLNSVVNAIETKATSRSIRINTQFGCTVPEYIFTDSRRLQQILYNLLGNAVKFSKEGGNVDLTVKIERPVEPNTLGVNVLRFSVKDYGQGIDEKDFAQIFLPFRQASAETERVFGGTGLGLAVTSRLVKNLGGSISVRSELGKWAEFIVDFPMLHKIPDDIDCYTETFKAMIVFMVTSTKGQISHVFQSFGTEHYEVTCMSSLEDQISSCLNGLRAQRSRPQIVCLVQEDLFCPGMFERLKQILPLHLSTFGPKYSVKKTERHFRSLTNVLPSVLMKSLAELVCVQLRSKSDSSLGGLALRSLGVFKVPLRDIRVLVAEDNRVNQKVIEKMLRRIGTESIEIVDDGQKAVHREANTSYDIILMDMQMPVMDGVAACREILGRENGRPKPKIIFVTAHAAGDYEEECMNAGASGFITKPFNMNEITNALMACIE</sequence>
<dbReference type="EMBL" id="BDSP01000259">
    <property type="protein sequence ID" value="GAX27780.1"/>
    <property type="molecule type" value="Genomic_DNA"/>
</dbReference>
<dbReference type="SMART" id="SM00388">
    <property type="entry name" value="HisKA"/>
    <property type="match status" value="1"/>
</dbReference>
<dbReference type="SUPFAM" id="SSF47384">
    <property type="entry name" value="Homodimeric domain of signal transducing histidine kinase"/>
    <property type="match status" value="1"/>
</dbReference>
<dbReference type="InterPro" id="IPR036890">
    <property type="entry name" value="HATPase_C_sf"/>
</dbReference>
<dbReference type="CDD" id="cd17546">
    <property type="entry name" value="REC_hyHK_CKI1_RcsC-like"/>
    <property type="match status" value="1"/>
</dbReference>
<reference evidence="18 19" key="1">
    <citation type="journal article" date="2015" name="Plant Cell">
        <title>Oil accumulation by the oleaginous diatom Fistulifera solaris as revealed by the genome and transcriptome.</title>
        <authorList>
            <person name="Tanaka T."/>
            <person name="Maeda Y."/>
            <person name="Veluchamy A."/>
            <person name="Tanaka M."/>
            <person name="Abida H."/>
            <person name="Marechal E."/>
            <person name="Bowler C."/>
            <person name="Muto M."/>
            <person name="Sunaga Y."/>
            <person name="Tanaka M."/>
            <person name="Yoshino T."/>
            <person name="Taniguchi T."/>
            <person name="Fukuda Y."/>
            <person name="Nemoto M."/>
            <person name="Matsumoto M."/>
            <person name="Wong P.S."/>
            <person name="Aburatani S."/>
            <person name="Fujibuchi W."/>
        </authorList>
    </citation>
    <scope>NUCLEOTIDE SEQUENCE [LARGE SCALE GENOMIC DNA]</scope>
    <source>
        <strain evidence="18 19">JPCC DA0580</strain>
    </source>
</reference>
<evidence type="ECO:0000313" key="18">
    <source>
        <dbReference type="EMBL" id="GAX27780.1"/>
    </source>
</evidence>
<dbReference type="AlphaFoldDB" id="A0A1Z5KN68"/>
<evidence type="ECO:0000256" key="6">
    <source>
        <dbReference type="ARBA" id="ARBA00022692"/>
    </source>
</evidence>
<accession>A0A1Z5KN68</accession>
<dbReference type="GO" id="GO:0005524">
    <property type="term" value="F:ATP binding"/>
    <property type="evidence" value="ECO:0007669"/>
    <property type="project" value="UniProtKB-KW"/>
</dbReference>
<evidence type="ECO:0000256" key="15">
    <source>
        <dbReference type="SAM" id="MobiDB-lite"/>
    </source>
</evidence>
<feature type="modified residue" description="4-aspartylphosphate" evidence="13">
    <location>
        <position position="788"/>
    </location>
</feature>
<keyword evidence="8" id="KW-0418">Kinase</keyword>
<evidence type="ECO:0000259" key="16">
    <source>
        <dbReference type="PROSITE" id="PS50109"/>
    </source>
</evidence>
<organism evidence="18 19">
    <name type="scientific">Fistulifera solaris</name>
    <name type="common">Oleaginous diatom</name>
    <dbReference type="NCBI Taxonomy" id="1519565"/>
    <lineage>
        <taxon>Eukaryota</taxon>
        <taxon>Sar</taxon>
        <taxon>Stramenopiles</taxon>
        <taxon>Ochrophyta</taxon>
        <taxon>Bacillariophyta</taxon>
        <taxon>Bacillariophyceae</taxon>
        <taxon>Bacillariophycidae</taxon>
        <taxon>Naviculales</taxon>
        <taxon>Naviculaceae</taxon>
        <taxon>Fistulifera</taxon>
    </lineage>
</organism>
<evidence type="ECO:0000256" key="3">
    <source>
        <dbReference type="ARBA" id="ARBA00012438"/>
    </source>
</evidence>
<evidence type="ECO:0000256" key="8">
    <source>
        <dbReference type="ARBA" id="ARBA00022777"/>
    </source>
</evidence>
<keyword evidence="19" id="KW-1185">Reference proteome</keyword>
<dbReference type="CDD" id="cd16922">
    <property type="entry name" value="HATPase_EvgS-ArcB-TorS-like"/>
    <property type="match status" value="1"/>
</dbReference>
<comment type="catalytic activity">
    <reaction evidence="1">
        <text>ATP + protein L-histidine = ADP + protein N-phospho-L-histidine.</text>
        <dbReference type="EC" id="2.7.13.3"/>
    </reaction>
</comment>
<evidence type="ECO:0000256" key="2">
    <source>
        <dbReference type="ARBA" id="ARBA00004370"/>
    </source>
</evidence>
<dbReference type="InterPro" id="IPR001789">
    <property type="entry name" value="Sig_transdc_resp-reg_receiver"/>
</dbReference>
<keyword evidence="14" id="KW-0175">Coiled coil</keyword>
<protein>
    <recommendedName>
        <fullName evidence="3">histidine kinase</fullName>
        <ecNumber evidence="3">2.7.13.3</ecNumber>
    </recommendedName>
</protein>
<dbReference type="Gene3D" id="3.30.450.40">
    <property type="match status" value="1"/>
</dbReference>
<dbReference type="OrthoDB" id="46776at2759"/>
<dbReference type="FunFam" id="1.10.287.130:FF:000004">
    <property type="entry name" value="Ethylene receptor 1"/>
    <property type="match status" value="1"/>
</dbReference>
<feature type="compositionally biased region" description="Basic and acidic residues" evidence="15">
    <location>
        <begin position="9"/>
        <end position="18"/>
    </location>
</feature>
<dbReference type="Pfam" id="PF00072">
    <property type="entry name" value="Response_reg"/>
    <property type="match status" value="1"/>
</dbReference>
<dbReference type="Gene3D" id="3.30.565.10">
    <property type="entry name" value="Histidine kinase-like ATPase, C-terminal domain"/>
    <property type="match status" value="1"/>
</dbReference>
<dbReference type="SUPFAM" id="SSF55874">
    <property type="entry name" value="ATPase domain of HSP90 chaperone/DNA topoisomerase II/histidine kinase"/>
    <property type="match status" value="1"/>
</dbReference>
<evidence type="ECO:0000256" key="7">
    <source>
        <dbReference type="ARBA" id="ARBA00022741"/>
    </source>
</evidence>
<dbReference type="PROSITE" id="PS50110">
    <property type="entry name" value="RESPONSE_REGULATORY"/>
    <property type="match status" value="1"/>
</dbReference>
<dbReference type="PROSITE" id="PS50109">
    <property type="entry name" value="HIS_KIN"/>
    <property type="match status" value="1"/>
</dbReference>
<evidence type="ECO:0000256" key="10">
    <source>
        <dbReference type="ARBA" id="ARBA00022989"/>
    </source>
</evidence>
<dbReference type="CDD" id="cd00082">
    <property type="entry name" value="HisKA"/>
    <property type="match status" value="1"/>
</dbReference>
<feature type="domain" description="Histidine kinase" evidence="16">
    <location>
        <begin position="353"/>
        <end position="579"/>
    </location>
</feature>
<feature type="coiled-coil region" evidence="14">
    <location>
        <begin position="312"/>
        <end position="346"/>
    </location>
</feature>
<keyword evidence="10" id="KW-1133">Transmembrane helix</keyword>
<dbReference type="EC" id="2.7.13.3" evidence="3"/>
<evidence type="ECO:0000256" key="12">
    <source>
        <dbReference type="ARBA" id="ARBA00023136"/>
    </source>
</evidence>
<dbReference type="InParanoid" id="A0A1Z5KN68"/>
<dbReference type="SMART" id="SM00387">
    <property type="entry name" value="HATPase_c"/>
    <property type="match status" value="1"/>
</dbReference>
<keyword evidence="9" id="KW-0067">ATP-binding</keyword>
<evidence type="ECO:0000259" key="17">
    <source>
        <dbReference type="PROSITE" id="PS50110"/>
    </source>
</evidence>
<proteinExistence type="predicted"/>
<dbReference type="Pfam" id="PF00512">
    <property type="entry name" value="HisKA"/>
    <property type="match status" value="1"/>
</dbReference>
<evidence type="ECO:0000256" key="14">
    <source>
        <dbReference type="SAM" id="Coils"/>
    </source>
</evidence>
<dbReference type="InterPro" id="IPR003594">
    <property type="entry name" value="HATPase_dom"/>
</dbReference>
<dbReference type="InterPro" id="IPR003018">
    <property type="entry name" value="GAF"/>
</dbReference>
<evidence type="ECO:0000256" key="5">
    <source>
        <dbReference type="ARBA" id="ARBA00022679"/>
    </source>
</evidence>
<evidence type="ECO:0000256" key="11">
    <source>
        <dbReference type="ARBA" id="ARBA00023012"/>
    </source>
</evidence>
<dbReference type="InterPro" id="IPR003661">
    <property type="entry name" value="HisK_dim/P_dom"/>
</dbReference>
<dbReference type="Pfam" id="PF13185">
    <property type="entry name" value="GAF_2"/>
    <property type="match status" value="1"/>
</dbReference>
<dbReference type="Gene3D" id="1.10.287.130">
    <property type="match status" value="1"/>
</dbReference>
<dbReference type="InterPro" id="IPR011006">
    <property type="entry name" value="CheY-like_superfamily"/>
</dbReference>
<dbReference type="GO" id="GO:0016020">
    <property type="term" value="C:membrane"/>
    <property type="evidence" value="ECO:0007669"/>
    <property type="project" value="UniProtKB-SubCell"/>
</dbReference>
<dbReference type="SUPFAM" id="SSF55781">
    <property type="entry name" value="GAF domain-like"/>
    <property type="match status" value="1"/>
</dbReference>
<feature type="region of interest" description="Disordered" evidence="15">
    <location>
        <begin position="1"/>
        <end position="26"/>
    </location>
</feature>
<dbReference type="InterPro" id="IPR029016">
    <property type="entry name" value="GAF-like_dom_sf"/>
</dbReference>
<comment type="subcellular location">
    <subcellularLocation>
        <location evidence="2">Membrane</location>
    </subcellularLocation>
</comment>
<dbReference type="PANTHER" id="PTHR45339">
    <property type="entry name" value="HYBRID SIGNAL TRANSDUCTION HISTIDINE KINASE J"/>
    <property type="match status" value="1"/>
</dbReference>
<dbReference type="Gene3D" id="3.40.50.2300">
    <property type="match status" value="1"/>
</dbReference>
<keyword evidence="12" id="KW-0472">Membrane</keyword>
<dbReference type="SMART" id="SM00448">
    <property type="entry name" value="REC"/>
    <property type="match status" value="1"/>
</dbReference>
<dbReference type="GO" id="GO:0000155">
    <property type="term" value="F:phosphorelay sensor kinase activity"/>
    <property type="evidence" value="ECO:0007669"/>
    <property type="project" value="InterPro"/>
</dbReference>
<evidence type="ECO:0000256" key="4">
    <source>
        <dbReference type="ARBA" id="ARBA00022553"/>
    </source>
</evidence>
<dbReference type="SUPFAM" id="SSF52172">
    <property type="entry name" value="CheY-like"/>
    <property type="match status" value="1"/>
</dbReference>
<name>A0A1Z5KN68_FISSO</name>
<dbReference type="Proteomes" id="UP000198406">
    <property type="component" value="Unassembled WGS sequence"/>
</dbReference>
<evidence type="ECO:0000256" key="9">
    <source>
        <dbReference type="ARBA" id="ARBA00022840"/>
    </source>
</evidence>
<keyword evidence="5" id="KW-0808">Transferase</keyword>
<dbReference type="InterPro" id="IPR004358">
    <property type="entry name" value="Sig_transdc_His_kin-like_C"/>
</dbReference>
<comment type="caution">
    <text evidence="18">The sequence shown here is derived from an EMBL/GenBank/DDBJ whole genome shotgun (WGS) entry which is preliminary data.</text>
</comment>
<dbReference type="InterPro" id="IPR036097">
    <property type="entry name" value="HisK_dim/P_sf"/>
</dbReference>
<dbReference type="InterPro" id="IPR005467">
    <property type="entry name" value="His_kinase_dom"/>
</dbReference>
<dbReference type="Pfam" id="PF02518">
    <property type="entry name" value="HATPase_c"/>
    <property type="match status" value="1"/>
</dbReference>
<keyword evidence="6" id="KW-0812">Transmembrane</keyword>
<dbReference type="PANTHER" id="PTHR45339:SF1">
    <property type="entry name" value="HYBRID SIGNAL TRANSDUCTION HISTIDINE KINASE J"/>
    <property type="match status" value="1"/>
</dbReference>
<evidence type="ECO:0000313" key="19">
    <source>
        <dbReference type="Proteomes" id="UP000198406"/>
    </source>
</evidence>
<gene>
    <name evidence="18" type="ORF">FisN_13Hu115</name>
</gene>